<accession>A0ABN9PVQ6</accession>
<evidence type="ECO:0000313" key="4">
    <source>
        <dbReference type="EMBL" id="CAK0797119.1"/>
    </source>
</evidence>
<gene>
    <name evidence="4" type="ORF">PCOR1329_LOCUS6293</name>
</gene>
<keyword evidence="5" id="KW-1185">Reference proteome</keyword>
<feature type="non-terminal residue" evidence="4">
    <location>
        <position position="142"/>
    </location>
</feature>
<protein>
    <recommendedName>
        <fullName evidence="3">RRM domain-containing protein</fullName>
    </recommendedName>
</protein>
<dbReference type="Gene3D" id="3.30.70.330">
    <property type="match status" value="1"/>
</dbReference>
<name>A0ABN9PVQ6_9DINO</name>
<keyword evidence="1" id="KW-0694">RNA-binding</keyword>
<comment type="caution">
    <text evidence="4">The sequence shown here is derived from an EMBL/GenBank/DDBJ whole genome shotgun (WGS) entry which is preliminary data.</text>
</comment>
<proteinExistence type="predicted"/>
<dbReference type="PANTHER" id="PTHR23003">
    <property type="entry name" value="RNA RECOGNITION MOTIF RRM DOMAIN CONTAINING PROTEIN"/>
    <property type="match status" value="1"/>
</dbReference>
<feature type="non-terminal residue" evidence="4">
    <location>
        <position position="1"/>
    </location>
</feature>
<feature type="region of interest" description="Disordered" evidence="2">
    <location>
        <begin position="1"/>
        <end position="82"/>
    </location>
</feature>
<evidence type="ECO:0000313" key="5">
    <source>
        <dbReference type="Proteomes" id="UP001189429"/>
    </source>
</evidence>
<sequence length="142" mass="15381">GREAPPSAGPRRRGRGARRRRRGGSPPRRLFRLPPAAHEAAPRCRERTGLRRANLRELGGKAGARPYGKARGGRAGHERSSPFALSGCRGAGKGSAPASCRVFVGNLPYSVRWQELKDHMRSVGDVVFCDIMEEPGTALNSK</sequence>
<evidence type="ECO:0000256" key="1">
    <source>
        <dbReference type="ARBA" id="ARBA00022884"/>
    </source>
</evidence>
<dbReference type="InterPro" id="IPR035979">
    <property type="entry name" value="RBD_domain_sf"/>
</dbReference>
<evidence type="ECO:0000256" key="2">
    <source>
        <dbReference type="SAM" id="MobiDB-lite"/>
    </source>
</evidence>
<evidence type="ECO:0000259" key="3">
    <source>
        <dbReference type="Pfam" id="PF00076"/>
    </source>
</evidence>
<feature type="compositionally biased region" description="Low complexity" evidence="2">
    <location>
        <begin position="24"/>
        <end position="37"/>
    </location>
</feature>
<dbReference type="Proteomes" id="UP001189429">
    <property type="component" value="Unassembled WGS sequence"/>
</dbReference>
<dbReference type="InterPro" id="IPR012677">
    <property type="entry name" value="Nucleotide-bd_a/b_plait_sf"/>
</dbReference>
<dbReference type="InterPro" id="IPR050374">
    <property type="entry name" value="RRT5_SRSF_SR"/>
</dbReference>
<dbReference type="InterPro" id="IPR000504">
    <property type="entry name" value="RRM_dom"/>
</dbReference>
<organism evidence="4 5">
    <name type="scientific">Prorocentrum cordatum</name>
    <dbReference type="NCBI Taxonomy" id="2364126"/>
    <lineage>
        <taxon>Eukaryota</taxon>
        <taxon>Sar</taxon>
        <taxon>Alveolata</taxon>
        <taxon>Dinophyceae</taxon>
        <taxon>Prorocentrales</taxon>
        <taxon>Prorocentraceae</taxon>
        <taxon>Prorocentrum</taxon>
    </lineage>
</organism>
<dbReference type="SUPFAM" id="SSF54928">
    <property type="entry name" value="RNA-binding domain, RBD"/>
    <property type="match status" value="1"/>
</dbReference>
<dbReference type="Pfam" id="PF00076">
    <property type="entry name" value="RRM_1"/>
    <property type="match status" value="1"/>
</dbReference>
<feature type="compositionally biased region" description="Basic and acidic residues" evidence="2">
    <location>
        <begin position="40"/>
        <end position="59"/>
    </location>
</feature>
<feature type="compositionally biased region" description="Basic residues" evidence="2">
    <location>
        <begin position="10"/>
        <end position="23"/>
    </location>
</feature>
<reference evidence="4" key="1">
    <citation type="submission" date="2023-10" db="EMBL/GenBank/DDBJ databases">
        <authorList>
            <person name="Chen Y."/>
            <person name="Shah S."/>
            <person name="Dougan E. K."/>
            <person name="Thang M."/>
            <person name="Chan C."/>
        </authorList>
    </citation>
    <scope>NUCLEOTIDE SEQUENCE [LARGE SCALE GENOMIC DNA]</scope>
</reference>
<dbReference type="EMBL" id="CAUYUJ010001681">
    <property type="protein sequence ID" value="CAK0797119.1"/>
    <property type="molecule type" value="Genomic_DNA"/>
</dbReference>
<feature type="domain" description="RRM" evidence="3">
    <location>
        <begin position="102"/>
        <end position="134"/>
    </location>
</feature>